<sequence length="137" mass="15412">MFQIENNDSSSLAGQGSKEGNAKRQNEGLSNGDGGPENSLDGTNDYFAIPTRGMFSLRKRNSMKKTPEELAIRMIIIEQTLQTRRNAICKEIERKMYIQGACLEKHRHNLQITHELMSRETGTEITTISFYATQGVS</sequence>
<evidence type="ECO:0000313" key="2">
    <source>
        <dbReference type="EMBL" id="RMX57926.1"/>
    </source>
</evidence>
<keyword evidence="3" id="KW-1185">Reference proteome</keyword>
<evidence type="ECO:0000313" key="3">
    <source>
        <dbReference type="Proteomes" id="UP000275408"/>
    </source>
</evidence>
<dbReference type="Proteomes" id="UP000275408">
    <property type="component" value="Unassembled WGS sequence"/>
</dbReference>
<feature type="compositionally biased region" description="Polar residues" evidence="1">
    <location>
        <begin position="1"/>
        <end position="14"/>
    </location>
</feature>
<comment type="caution">
    <text evidence="2">The sequence shown here is derived from an EMBL/GenBank/DDBJ whole genome shotgun (WGS) entry which is preliminary data.</text>
</comment>
<proteinExistence type="predicted"/>
<accession>A0A3M6UW51</accession>
<organism evidence="2 3">
    <name type="scientific">Pocillopora damicornis</name>
    <name type="common">Cauliflower coral</name>
    <name type="synonym">Millepora damicornis</name>
    <dbReference type="NCBI Taxonomy" id="46731"/>
    <lineage>
        <taxon>Eukaryota</taxon>
        <taxon>Metazoa</taxon>
        <taxon>Cnidaria</taxon>
        <taxon>Anthozoa</taxon>
        <taxon>Hexacorallia</taxon>
        <taxon>Scleractinia</taxon>
        <taxon>Astrocoeniina</taxon>
        <taxon>Pocilloporidae</taxon>
        <taxon>Pocillopora</taxon>
    </lineage>
</organism>
<gene>
    <name evidence="2" type="ORF">pdam_00006734</name>
</gene>
<dbReference type="EMBL" id="RCHS01000573">
    <property type="protein sequence ID" value="RMX57926.1"/>
    <property type="molecule type" value="Genomic_DNA"/>
</dbReference>
<reference evidence="2 3" key="1">
    <citation type="journal article" date="2018" name="Sci. Rep.">
        <title>Comparative analysis of the Pocillopora damicornis genome highlights role of immune system in coral evolution.</title>
        <authorList>
            <person name="Cunning R."/>
            <person name="Bay R.A."/>
            <person name="Gillette P."/>
            <person name="Baker A.C."/>
            <person name="Traylor-Knowles N."/>
        </authorList>
    </citation>
    <scope>NUCLEOTIDE SEQUENCE [LARGE SCALE GENOMIC DNA]</scope>
    <source>
        <strain evidence="2">RSMAS</strain>
        <tissue evidence="2">Whole animal</tissue>
    </source>
</reference>
<protein>
    <submittedName>
        <fullName evidence="2">Uncharacterized protein</fullName>
    </submittedName>
</protein>
<evidence type="ECO:0000256" key="1">
    <source>
        <dbReference type="SAM" id="MobiDB-lite"/>
    </source>
</evidence>
<name>A0A3M6UW51_POCDA</name>
<dbReference type="AlphaFoldDB" id="A0A3M6UW51"/>
<feature type="region of interest" description="Disordered" evidence="1">
    <location>
        <begin position="1"/>
        <end position="45"/>
    </location>
</feature>